<comment type="caution">
    <text evidence="1">The sequence shown here is derived from an EMBL/GenBank/DDBJ whole genome shotgun (WGS) entry which is preliminary data.</text>
</comment>
<dbReference type="Proteomes" id="UP000018721">
    <property type="component" value="Unassembled WGS sequence"/>
</dbReference>
<evidence type="ECO:0000313" key="1">
    <source>
        <dbReference type="EMBL" id="ETI44957.1"/>
    </source>
</evidence>
<organism evidence="1 2">
    <name type="scientific">Phytophthora nicotianae P1569</name>
    <dbReference type="NCBI Taxonomy" id="1317065"/>
    <lineage>
        <taxon>Eukaryota</taxon>
        <taxon>Sar</taxon>
        <taxon>Stramenopiles</taxon>
        <taxon>Oomycota</taxon>
        <taxon>Peronosporomycetes</taxon>
        <taxon>Peronosporales</taxon>
        <taxon>Peronosporaceae</taxon>
        <taxon>Phytophthora</taxon>
    </lineage>
</organism>
<proteinExistence type="predicted"/>
<sequence length="52" mass="5978">MLPLVTTTPFVLNSTNRFTAARTKLWETVIAVDSQAWVAQHRFLLHVRPQTN</sequence>
<dbReference type="EMBL" id="ANIZ01001749">
    <property type="protein sequence ID" value="ETI44957.1"/>
    <property type="molecule type" value="Genomic_DNA"/>
</dbReference>
<dbReference type="HOGENOM" id="CLU_3091481_0_0_1"/>
<gene>
    <name evidence="1" type="ORF">F443_10401</name>
</gene>
<keyword evidence="2" id="KW-1185">Reference proteome</keyword>
<evidence type="ECO:0000313" key="2">
    <source>
        <dbReference type="Proteomes" id="UP000018721"/>
    </source>
</evidence>
<name>V9F3Q0_PHYNI</name>
<accession>V9F3Q0</accession>
<dbReference type="AlphaFoldDB" id="V9F3Q0"/>
<reference evidence="1 2" key="1">
    <citation type="submission" date="2013-11" db="EMBL/GenBank/DDBJ databases">
        <title>The Genome Sequence of Phytophthora parasitica P1569.</title>
        <authorList>
            <consortium name="The Broad Institute Genomics Platform"/>
            <person name="Russ C."/>
            <person name="Tyler B."/>
            <person name="Panabieres F."/>
            <person name="Shan W."/>
            <person name="Tripathy S."/>
            <person name="Grunwald N."/>
            <person name="Machado M."/>
            <person name="Johnson C.S."/>
            <person name="Arredondo F."/>
            <person name="Hong C."/>
            <person name="Coffey M."/>
            <person name="Young S.K."/>
            <person name="Zeng Q."/>
            <person name="Gargeya S."/>
            <person name="Fitzgerald M."/>
            <person name="Abouelleil A."/>
            <person name="Alvarado L."/>
            <person name="Chapman S.B."/>
            <person name="Gainer-Dewar J."/>
            <person name="Goldberg J."/>
            <person name="Griggs A."/>
            <person name="Gujja S."/>
            <person name="Hansen M."/>
            <person name="Howarth C."/>
            <person name="Imamovic A."/>
            <person name="Ireland A."/>
            <person name="Larimer J."/>
            <person name="McCowan C."/>
            <person name="Murphy C."/>
            <person name="Pearson M."/>
            <person name="Poon T.W."/>
            <person name="Priest M."/>
            <person name="Roberts A."/>
            <person name="Saif S."/>
            <person name="Shea T."/>
            <person name="Sykes S."/>
            <person name="Wortman J."/>
            <person name="Nusbaum C."/>
            <person name="Birren B."/>
        </authorList>
    </citation>
    <scope>NUCLEOTIDE SEQUENCE [LARGE SCALE GENOMIC DNA]</scope>
    <source>
        <strain evidence="1 2">P1569</strain>
    </source>
</reference>
<protein>
    <submittedName>
        <fullName evidence="1">Uncharacterized protein</fullName>
    </submittedName>
</protein>